<protein>
    <submittedName>
        <fullName evidence="9">Multidrug efflux RND transporter periplasmic adaptor subunit MexJ</fullName>
    </submittedName>
</protein>
<comment type="subcellular location">
    <subcellularLocation>
        <location evidence="1">Cell envelope</location>
    </subcellularLocation>
</comment>
<dbReference type="RefSeq" id="WP_345304377.1">
    <property type="nucleotide sequence ID" value="NZ_BAABJE010000017.1"/>
</dbReference>
<dbReference type="Proteomes" id="UP001499959">
    <property type="component" value="Unassembled WGS sequence"/>
</dbReference>
<comment type="similarity">
    <text evidence="2">Belongs to the membrane fusion protein (MFP) (TC 8.A.1) family.</text>
</comment>
<name>A0ABP9C110_9GAMM</name>
<accession>A0ABP9C110</accession>
<evidence type="ECO:0000259" key="5">
    <source>
        <dbReference type="Pfam" id="PF25876"/>
    </source>
</evidence>
<dbReference type="Gene3D" id="2.40.50.100">
    <property type="match status" value="1"/>
</dbReference>
<dbReference type="InterPro" id="IPR058627">
    <property type="entry name" value="MdtA-like_C"/>
</dbReference>
<feature type="domain" description="Multidrug resistance protein MdtA-like C-terminal permuted SH3" evidence="8">
    <location>
        <begin position="295"/>
        <end position="351"/>
    </location>
</feature>
<dbReference type="InterPro" id="IPR006143">
    <property type="entry name" value="RND_pump_MFP"/>
</dbReference>
<evidence type="ECO:0000259" key="8">
    <source>
        <dbReference type="Pfam" id="PF25967"/>
    </source>
</evidence>
<dbReference type="NCBIfam" id="TIGR01730">
    <property type="entry name" value="RND_mfp"/>
    <property type="match status" value="1"/>
</dbReference>
<evidence type="ECO:0000313" key="9">
    <source>
        <dbReference type="EMBL" id="GAA4803025.1"/>
    </source>
</evidence>
<feature type="coiled-coil region" evidence="4">
    <location>
        <begin position="105"/>
        <end position="170"/>
    </location>
</feature>
<reference evidence="10" key="1">
    <citation type="journal article" date="2019" name="Int. J. Syst. Evol. Microbiol.">
        <title>The Global Catalogue of Microorganisms (GCM) 10K type strain sequencing project: providing services to taxonomists for standard genome sequencing and annotation.</title>
        <authorList>
            <consortium name="The Broad Institute Genomics Platform"/>
            <consortium name="The Broad Institute Genome Sequencing Center for Infectious Disease"/>
            <person name="Wu L."/>
            <person name="Ma J."/>
        </authorList>
    </citation>
    <scope>NUCLEOTIDE SEQUENCE [LARGE SCALE GENOMIC DNA]</scope>
    <source>
        <strain evidence="10">JCM 18204</strain>
    </source>
</reference>
<dbReference type="Pfam" id="PF25917">
    <property type="entry name" value="BSH_RND"/>
    <property type="match status" value="1"/>
</dbReference>
<dbReference type="SUPFAM" id="SSF111369">
    <property type="entry name" value="HlyD-like secretion proteins"/>
    <property type="match status" value="1"/>
</dbReference>
<dbReference type="InterPro" id="IPR058624">
    <property type="entry name" value="MdtA-like_HH"/>
</dbReference>
<sequence length="374" mass="38964">MAIDRKAGLKAAGMLLVAVVLSACGNGERTPSSARPVLVARAGAVSGHGQDNLTAYAGEIRAREETALSFRVGGKLVRRLVDVGDRVRSGDVLAEIDPGDLRLQVEALQAQSSAAEAQLARVRADHARIASLAKDQLVSRSALDQQTAALRAAEGDARAARAQLDLARNQAGYSQLRAPRDGAIASRQAEAGQVVAAGQAVFGLAADGGREVAFALPESNIRDFQVGQPVLIELWSAAGVRIPGRIREIAPAADPQARTYAARATLDGAEGQRIDLGQSARVYIPAGGEVGAMRLPLSALHRGDGDKTIVWVVDPKAGKVRRVAVKTGPYAADGAAVLSGLKPADWVVMAGGHLLHEGQDVIPVDRSNRPIASN</sequence>
<evidence type="ECO:0000313" key="10">
    <source>
        <dbReference type="Proteomes" id="UP001499959"/>
    </source>
</evidence>
<keyword evidence="3" id="KW-0813">Transport</keyword>
<dbReference type="EMBL" id="BAABJE010000017">
    <property type="protein sequence ID" value="GAA4803025.1"/>
    <property type="molecule type" value="Genomic_DNA"/>
</dbReference>
<evidence type="ECO:0000259" key="6">
    <source>
        <dbReference type="Pfam" id="PF25917"/>
    </source>
</evidence>
<dbReference type="InterPro" id="IPR058792">
    <property type="entry name" value="Beta-barrel_RND_2"/>
</dbReference>
<feature type="domain" description="Multidrug resistance protein MdtA-like barrel-sandwich hybrid" evidence="6">
    <location>
        <begin position="70"/>
        <end position="201"/>
    </location>
</feature>
<keyword evidence="10" id="KW-1185">Reference proteome</keyword>
<dbReference type="Pfam" id="PF25967">
    <property type="entry name" value="RND-MFP_C"/>
    <property type="match status" value="1"/>
</dbReference>
<dbReference type="PANTHER" id="PTHR30469">
    <property type="entry name" value="MULTIDRUG RESISTANCE PROTEIN MDTA"/>
    <property type="match status" value="1"/>
</dbReference>
<organism evidence="9 10">
    <name type="scientific">Lysobacter hankyongensis</name>
    <dbReference type="NCBI Taxonomy" id="1176535"/>
    <lineage>
        <taxon>Bacteria</taxon>
        <taxon>Pseudomonadati</taxon>
        <taxon>Pseudomonadota</taxon>
        <taxon>Gammaproteobacteria</taxon>
        <taxon>Lysobacterales</taxon>
        <taxon>Lysobacteraceae</taxon>
        <taxon>Lysobacter</taxon>
    </lineage>
</organism>
<dbReference type="PROSITE" id="PS51257">
    <property type="entry name" value="PROKAR_LIPOPROTEIN"/>
    <property type="match status" value="1"/>
</dbReference>
<proteinExistence type="inferred from homology"/>
<dbReference type="InterPro" id="IPR058625">
    <property type="entry name" value="MdtA-like_BSH"/>
</dbReference>
<dbReference type="Gene3D" id="2.40.420.20">
    <property type="match status" value="1"/>
</dbReference>
<evidence type="ECO:0000256" key="3">
    <source>
        <dbReference type="ARBA" id="ARBA00022448"/>
    </source>
</evidence>
<evidence type="ECO:0000256" key="2">
    <source>
        <dbReference type="ARBA" id="ARBA00009477"/>
    </source>
</evidence>
<dbReference type="PANTHER" id="PTHR30469:SF15">
    <property type="entry name" value="HLYD FAMILY OF SECRETION PROTEINS"/>
    <property type="match status" value="1"/>
</dbReference>
<feature type="domain" description="Multidrug resistance protein MdtA-like alpha-helical hairpin" evidence="5">
    <location>
        <begin position="106"/>
        <end position="174"/>
    </location>
</feature>
<gene>
    <name evidence="9" type="primary">mexJ</name>
    <name evidence="9" type="ORF">GCM10023307_32250</name>
</gene>
<comment type="caution">
    <text evidence="9">The sequence shown here is derived from an EMBL/GenBank/DDBJ whole genome shotgun (WGS) entry which is preliminary data.</text>
</comment>
<keyword evidence="4" id="KW-0175">Coiled coil</keyword>
<dbReference type="Gene3D" id="2.40.30.170">
    <property type="match status" value="1"/>
</dbReference>
<dbReference type="Pfam" id="PF25954">
    <property type="entry name" value="Beta-barrel_RND_2"/>
    <property type="match status" value="1"/>
</dbReference>
<evidence type="ECO:0000256" key="1">
    <source>
        <dbReference type="ARBA" id="ARBA00004196"/>
    </source>
</evidence>
<dbReference type="Gene3D" id="1.10.287.470">
    <property type="entry name" value="Helix hairpin bin"/>
    <property type="match status" value="1"/>
</dbReference>
<dbReference type="Pfam" id="PF25876">
    <property type="entry name" value="HH_MFP_RND"/>
    <property type="match status" value="1"/>
</dbReference>
<evidence type="ECO:0000259" key="7">
    <source>
        <dbReference type="Pfam" id="PF25954"/>
    </source>
</evidence>
<feature type="domain" description="CusB-like beta-barrel" evidence="7">
    <location>
        <begin position="213"/>
        <end position="280"/>
    </location>
</feature>
<evidence type="ECO:0000256" key="4">
    <source>
        <dbReference type="SAM" id="Coils"/>
    </source>
</evidence>